<gene>
    <name evidence="5" type="ORF">ARALYDRAFT_679694</name>
</gene>
<keyword evidence="2" id="KW-0813">Transport</keyword>
<dbReference type="PANTHER" id="PTHR10350:SF6">
    <property type="entry name" value="NUCLEAR PORE COMPLEX PROTEIN NUP155"/>
    <property type="match status" value="1"/>
</dbReference>
<feature type="domain" description="Nucleoporin Nup133/Nup155-like N-terminal" evidence="4">
    <location>
        <begin position="33"/>
        <end position="237"/>
    </location>
</feature>
<dbReference type="HOGENOM" id="CLU_350351_0_0_1"/>
<evidence type="ECO:0000256" key="1">
    <source>
        <dbReference type="ARBA" id="ARBA00004123"/>
    </source>
</evidence>
<accession>D7KHD8</accession>
<dbReference type="GO" id="GO:0006405">
    <property type="term" value="P:RNA export from nucleus"/>
    <property type="evidence" value="ECO:0007669"/>
    <property type="project" value="TreeGrafter"/>
</dbReference>
<dbReference type="STRING" id="81972.D7KHD8"/>
<reference evidence="6" key="1">
    <citation type="journal article" date="2011" name="Nat. Genet.">
        <title>The Arabidopsis lyrata genome sequence and the basis of rapid genome size change.</title>
        <authorList>
            <person name="Hu T.T."/>
            <person name="Pattyn P."/>
            <person name="Bakker E.G."/>
            <person name="Cao J."/>
            <person name="Cheng J.-F."/>
            <person name="Clark R.M."/>
            <person name="Fahlgren N."/>
            <person name="Fawcett J.A."/>
            <person name="Grimwood J."/>
            <person name="Gundlach H."/>
            <person name="Haberer G."/>
            <person name="Hollister J.D."/>
            <person name="Ossowski S."/>
            <person name="Ottilar R.P."/>
            <person name="Salamov A.A."/>
            <person name="Schneeberger K."/>
            <person name="Spannagl M."/>
            <person name="Wang X."/>
            <person name="Yang L."/>
            <person name="Nasrallah M.E."/>
            <person name="Bergelson J."/>
            <person name="Carrington J.C."/>
            <person name="Gaut B.S."/>
            <person name="Schmutz J."/>
            <person name="Mayer K.F.X."/>
            <person name="Van de Peer Y."/>
            <person name="Grigoriev I.V."/>
            <person name="Nordborg M."/>
            <person name="Weigel D."/>
            <person name="Guo Y.-L."/>
        </authorList>
    </citation>
    <scope>NUCLEOTIDE SEQUENCE [LARGE SCALE GENOMIC DNA]</scope>
    <source>
        <strain evidence="6">cv. MN47</strain>
    </source>
</reference>
<evidence type="ECO:0000259" key="4">
    <source>
        <dbReference type="Pfam" id="PF08801"/>
    </source>
</evidence>
<dbReference type="InterPro" id="IPR014908">
    <property type="entry name" value="Nucleoporin_Nup133/Nup155_N"/>
</dbReference>
<dbReference type="PANTHER" id="PTHR10350">
    <property type="entry name" value="NUCLEAR PORE COMPLEX PROTEIN NUP155"/>
    <property type="match status" value="1"/>
</dbReference>
<dbReference type="GO" id="GO:0036228">
    <property type="term" value="P:protein localization to nuclear inner membrane"/>
    <property type="evidence" value="ECO:0007669"/>
    <property type="project" value="TreeGrafter"/>
</dbReference>
<proteinExistence type="predicted"/>
<sequence>MIKRYKVTTKFDPTWLAGKERQNSFCREALSPPLSEVGETWELPSVLIESYNIAGGEGTASCGIFPEIPRAWASVFFVSGWAMCPEYSGEEHAICAVGLAKCRPGVFVEAIQYLLVLATPVELVLVGVCCTEGPYGRDPYAEISVQSLPDYTISSDGVTMTCVTCTNKGRIFMAGRDGHIYELLYTTGSGWNKRCRKVCLTAGVGSMISRLVVPNVFKFGAVDPVVEMALKKVAEERNLLNQKDVSQGNRQSAVAGRSNKPSIHYQMAGGCLSTSSSGSGSTISFSGFNNHRQTPNCLKVVSTRPSPPLGVGVGLGFGAPSIAGRTQNEDLSMKVETAHYSVGTLVLSDSSPPAMSSFLVVSRDSSVHSQVGSSSGPSSRSSRALREVLSSIPIEGRMLFVADVLPSPDTAATVQSLYSELEYCGIEVSGESYEKACGKLWARGDLSTQHILPRRKIVCFTTMGMMELKTSGIQLSKVPSRRFFHPLWSRRSSCHVMLAARIINFEDLISNIVADKAAEAFVGSIPTKPTLKSIMTVLGHAENCCTNQTVELERFSASIVDSLCRLYITCLLHSMQICLEMLYFANYSGDADSSIIRETWARLFDQALSQGGVAETCAVLKRVGSHIYLGDGVVLPLDVLCLHLEKAARERSERTENVRDEVIAKALLAACKGAAEPVLNSYDRLLSNAAVVPPPNPRILLIHSVIVVLREWAMSVLSDRMGSSPTRSSLILGGSFVLENKAALNQGARDKIANAGNKQVCLCHFGSIRYMTEVRRLARPPNKTENVYAGFKELDESLSSPFSF</sequence>
<evidence type="ECO:0000313" key="5">
    <source>
        <dbReference type="EMBL" id="EFH66593.1"/>
    </source>
</evidence>
<dbReference type="Gramene" id="Al_scaffold_0001_2017">
    <property type="protein sequence ID" value="Al_scaffold_0001_2017"/>
    <property type="gene ID" value="Al_scaffold_0001_2017"/>
</dbReference>
<dbReference type="EMBL" id="GL348713">
    <property type="protein sequence ID" value="EFH66593.1"/>
    <property type="molecule type" value="Genomic_DNA"/>
</dbReference>
<evidence type="ECO:0000256" key="3">
    <source>
        <dbReference type="ARBA" id="ARBA00023242"/>
    </source>
</evidence>
<organism evidence="6">
    <name type="scientific">Arabidopsis lyrata subsp. lyrata</name>
    <name type="common">Lyre-leaved rock-cress</name>
    <dbReference type="NCBI Taxonomy" id="81972"/>
    <lineage>
        <taxon>Eukaryota</taxon>
        <taxon>Viridiplantae</taxon>
        <taxon>Streptophyta</taxon>
        <taxon>Embryophyta</taxon>
        <taxon>Tracheophyta</taxon>
        <taxon>Spermatophyta</taxon>
        <taxon>Magnoliopsida</taxon>
        <taxon>eudicotyledons</taxon>
        <taxon>Gunneridae</taxon>
        <taxon>Pentapetalae</taxon>
        <taxon>rosids</taxon>
        <taxon>malvids</taxon>
        <taxon>Brassicales</taxon>
        <taxon>Brassicaceae</taxon>
        <taxon>Camelineae</taxon>
        <taxon>Arabidopsis</taxon>
    </lineage>
</organism>
<dbReference type="GO" id="GO:0000972">
    <property type="term" value="P:transcription-dependent tethering of RNA polymerase II gene DNA at nuclear periphery"/>
    <property type="evidence" value="ECO:0007669"/>
    <property type="project" value="TreeGrafter"/>
</dbReference>
<dbReference type="Pfam" id="PF08801">
    <property type="entry name" value="Nucleoporin_N"/>
    <property type="match status" value="1"/>
</dbReference>
<dbReference type="InterPro" id="IPR004870">
    <property type="entry name" value="Nucleoporin_Nup155"/>
</dbReference>
<dbReference type="Gene3D" id="1.20.120.1880">
    <property type="entry name" value="Nucleoporin, helical C-terminal domain"/>
    <property type="match status" value="1"/>
</dbReference>
<dbReference type="GO" id="GO:0017056">
    <property type="term" value="F:structural constituent of nuclear pore"/>
    <property type="evidence" value="ECO:0007669"/>
    <property type="project" value="InterPro"/>
</dbReference>
<dbReference type="InterPro" id="IPR042538">
    <property type="entry name" value="Nucleoporin_Nup155_C_3"/>
</dbReference>
<name>D7KHD8_ARALL</name>
<dbReference type="GO" id="GO:0006606">
    <property type="term" value="P:protein import into nucleus"/>
    <property type="evidence" value="ECO:0007669"/>
    <property type="project" value="TreeGrafter"/>
</dbReference>
<protein>
    <submittedName>
        <fullName evidence="5">Predicted protein</fullName>
    </submittedName>
</protein>
<evidence type="ECO:0000313" key="6">
    <source>
        <dbReference type="Proteomes" id="UP000008694"/>
    </source>
</evidence>
<keyword evidence="6" id="KW-1185">Reference proteome</keyword>
<comment type="subcellular location">
    <subcellularLocation>
        <location evidence="1">Nucleus</location>
    </subcellularLocation>
</comment>
<keyword evidence="3" id="KW-0539">Nucleus</keyword>
<dbReference type="AlphaFoldDB" id="D7KHD8"/>
<dbReference type="eggNOG" id="KOG1900">
    <property type="taxonomic scope" value="Eukaryota"/>
</dbReference>
<dbReference type="Proteomes" id="UP000008694">
    <property type="component" value="Unassembled WGS sequence"/>
</dbReference>
<dbReference type="GO" id="GO:0044611">
    <property type="term" value="C:nuclear pore inner ring"/>
    <property type="evidence" value="ECO:0007669"/>
    <property type="project" value="TreeGrafter"/>
</dbReference>
<evidence type="ECO:0000256" key="2">
    <source>
        <dbReference type="ARBA" id="ARBA00022448"/>
    </source>
</evidence>